<gene>
    <name evidence="1" type="ORF">J2X01_004297</name>
</gene>
<proteinExistence type="predicted"/>
<keyword evidence="2" id="KW-1185">Reference proteome</keyword>
<sequence length="106" mass="12802">MDPLKPTKHNDKVDFRIRVDCNGNKTVEIRQQRFNDDHRGRDDLLGKTKFWESFDRRDDSVTLHSYQWSRGLDDVYQLVSFRVRSGNSDNWSDWTRWEMSDVARIH</sequence>
<comment type="caution">
    <text evidence="1">The sequence shown here is derived from an EMBL/GenBank/DDBJ whole genome shotgun (WGS) entry which is preliminary data.</text>
</comment>
<dbReference type="EMBL" id="JAVDVQ010000039">
    <property type="protein sequence ID" value="MDR7084977.1"/>
    <property type="molecule type" value="Genomic_DNA"/>
</dbReference>
<dbReference type="Proteomes" id="UP001252243">
    <property type="component" value="Unassembled WGS sequence"/>
</dbReference>
<reference evidence="1 2" key="1">
    <citation type="submission" date="2023-07" db="EMBL/GenBank/DDBJ databases">
        <title>Sorghum-associated microbial communities from plants grown in Nebraska, USA.</title>
        <authorList>
            <person name="Schachtman D."/>
        </authorList>
    </citation>
    <scope>NUCLEOTIDE SEQUENCE [LARGE SCALE GENOMIC DNA]</scope>
    <source>
        <strain evidence="1 2">BE167</strain>
    </source>
</reference>
<protein>
    <submittedName>
        <fullName evidence="1">Uncharacterized protein</fullName>
    </submittedName>
</protein>
<evidence type="ECO:0000313" key="2">
    <source>
        <dbReference type="Proteomes" id="UP001252243"/>
    </source>
</evidence>
<accession>A0ABU1UIF4</accession>
<name>A0ABU1UIF4_9MICC</name>
<dbReference type="RefSeq" id="WP_310062237.1">
    <property type="nucleotide sequence ID" value="NZ_JAVDVQ010000039.1"/>
</dbReference>
<organism evidence="1 2">
    <name type="scientific">Arthrobacter ginsengisoli</name>
    <dbReference type="NCBI Taxonomy" id="1356565"/>
    <lineage>
        <taxon>Bacteria</taxon>
        <taxon>Bacillati</taxon>
        <taxon>Actinomycetota</taxon>
        <taxon>Actinomycetes</taxon>
        <taxon>Micrococcales</taxon>
        <taxon>Micrococcaceae</taxon>
        <taxon>Arthrobacter</taxon>
    </lineage>
</organism>
<evidence type="ECO:0000313" key="1">
    <source>
        <dbReference type="EMBL" id="MDR7084977.1"/>
    </source>
</evidence>